<comment type="caution">
    <text evidence="1">The sequence shown here is derived from an EMBL/GenBank/DDBJ whole genome shotgun (WGS) entry which is preliminary data.</text>
</comment>
<protein>
    <submittedName>
        <fullName evidence="1">Gluconate 2-dehydrogenase subunit 3 family protein</fullName>
    </submittedName>
</protein>
<dbReference type="RefSeq" id="WP_171627289.1">
    <property type="nucleotide sequence ID" value="NZ_JABBPG010000008.1"/>
</dbReference>
<dbReference type="EMBL" id="JABBPG010000008">
    <property type="protein sequence ID" value="NOU52231.1"/>
    <property type="molecule type" value="Genomic_DNA"/>
</dbReference>
<sequence length="204" mass="22698">MTQLTDIDKKKRQFLHHLTVLLGGASAAQFLDGSVLSSAFAYSIKANSADKDGALLKQHHMKLLKCMVDLVMPKTETLSASELDVHGFIDHQLKTVHSMQDQQAVISLLQKVMNFSQSNFNGPFIAQSFEHQLKVMQCVEAQSHGFDKQDRKTLKLLKNLIVFGYFTTEYGATQALKYQAIPGGFKGSIEYTSVGNCWGSLGFY</sequence>
<name>A0A849VKK4_9GAMM</name>
<evidence type="ECO:0000313" key="1">
    <source>
        <dbReference type="EMBL" id="NOU52231.1"/>
    </source>
</evidence>
<evidence type="ECO:0000313" key="2">
    <source>
        <dbReference type="Proteomes" id="UP000586305"/>
    </source>
</evidence>
<dbReference type="Proteomes" id="UP000586305">
    <property type="component" value="Unassembled WGS sequence"/>
</dbReference>
<gene>
    <name evidence="1" type="ORF">HG263_17005</name>
</gene>
<dbReference type="AlphaFoldDB" id="A0A849VKK4"/>
<reference evidence="1 2" key="1">
    <citation type="submission" date="2020-04" db="EMBL/GenBank/DDBJ databases">
        <title>Pseudoalteromonas caenipelagi sp. nov., isolated from a tidal flat.</title>
        <authorList>
            <person name="Park S."/>
            <person name="Yoon J.-H."/>
        </authorList>
    </citation>
    <scope>NUCLEOTIDE SEQUENCE [LARGE SCALE GENOMIC DNA]</scope>
    <source>
        <strain evidence="1 2">JBTF-M23</strain>
    </source>
</reference>
<accession>A0A849VKK4</accession>
<organism evidence="1 2">
    <name type="scientific">Pseudoalteromonas caenipelagi</name>
    <dbReference type="NCBI Taxonomy" id="2726988"/>
    <lineage>
        <taxon>Bacteria</taxon>
        <taxon>Pseudomonadati</taxon>
        <taxon>Pseudomonadota</taxon>
        <taxon>Gammaproteobacteria</taxon>
        <taxon>Alteromonadales</taxon>
        <taxon>Pseudoalteromonadaceae</taxon>
        <taxon>Pseudoalteromonas</taxon>
    </lineage>
</organism>
<keyword evidence="2" id="KW-1185">Reference proteome</keyword>
<proteinExistence type="predicted"/>
<dbReference type="Pfam" id="PF13618">
    <property type="entry name" value="Gluconate_2-dh3"/>
    <property type="match status" value="1"/>
</dbReference>
<dbReference type="InterPro" id="IPR027056">
    <property type="entry name" value="Gluconate_2DH_su3"/>
</dbReference>